<evidence type="ECO:0000256" key="1">
    <source>
        <dbReference type="ARBA" id="ARBA00004651"/>
    </source>
</evidence>
<dbReference type="PANTHER" id="PTHR43549:SF2">
    <property type="entry name" value="MULTIDRUG RESISTANCE PROTEIN NORM-RELATED"/>
    <property type="match status" value="1"/>
</dbReference>
<feature type="non-terminal residue" evidence="10">
    <location>
        <position position="1"/>
    </location>
</feature>
<keyword evidence="7 9" id="KW-0472">Membrane</keyword>
<dbReference type="InterPro" id="IPR052031">
    <property type="entry name" value="Membrane_Transporter-Flippase"/>
</dbReference>
<gene>
    <name evidence="10" type="ORF">HJC23_012832</name>
</gene>
<evidence type="ECO:0008006" key="12">
    <source>
        <dbReference type="Google" id="ProtNLM"/>
    </source>
</evidence>
<reference evidence="10 11" key="1">
    <citation type="journal article" date="2020" name="G3 (Bethesda)">
        <title>Improved Reference Genome for Cyclotella cryptica CCMP332, a Model for Cell Wall Morphogenesis, Salinity Adaptation, and Lipid Production in Diatoms (Bacillariophyta).</title>
        <authorList>
            <person name="Roberts W.R."/>
            <person name="Downey K.M."/>
            <person name="Ruck E.C."/>
            <person name="Traller J.C."/>
            <person name="Alverson A.J."/>
        </authorList>
    </citation>
    <scope>NUCLEOTIDE SEQUENCE [LARGE SCALE GENOMIC DNA]</scope>
    <source>
        <strain evidence="10 11">CCMP332</strain>
    </source>
</reference>
<feature type="region of interest" description="Disordered" evidence="8">
    <location>
        <begin position="226"/>
        <end position="285"/>
    </location>
</feature>
<evidence type="ECO:0000313" key="11">
    <source>
        <dbReference type="Proteomes" id="UP001516023"/>
    </source>
</evidence>
<evidence type="ECO:0000256" key="7">
    <source>
        <dbReference type="ARBA" id="ARBA00023136"/>
    </source>
</evidence>
<comment type="similarity">
    <text evidence="2">Belongs to the multi antimicrobial extrusion (MATE) (TC 2.A.66.1) family.</text>
</comment>
<feature type="transmembrane region" description="Helical" evidence="9">
    <location>
        <begin position="824"/>
        <end position="845"/>
    </location>
</feature>
<evidence type="ECO:0000256" key="6">
    <source>
        <dbReference type="ARBA" id="ARBA00022989"/>
    </source>
</evidence>
<evidence type="ECO:0000256" key="4">
    <source>
        <dbReference type="ARBA" id="ARBA00022475"/>
    </source>
</evidence>
<keyword evidence="11" id="KW-1185">Reference proteome</keyword>
<feature type="transmembrane region" description="Helical" evidence="9">
    <location>
        <begin position="86"/>
        <end position="108"/>
    </location>
</feature>
<feature type="region of interest" description="Disordered" evidence="8">
    <location>
        <begin position="144"/>
        <end position="166"/>
    </location>
</feature>
<evidence type="ECO:0000256" key="2">
    <source>
        <dbReference type="ARBA" id="ARBA00010199"/>
    </source>
</evidence>
<evidence type="ECO:0000256" key="9">
    <source>
        <dbReference type="SAM" id="Phobius"/>
    </source>
</evidence>
<feature type="transmembrane region" description="Helical" evidence="9">
    <location>
        <begin position="608"/>
        <end position="627"/>
    </location>
</feature>
<feature type="compositionally biased region" description="Polar residues" evidence="8">
    <location>
        <begin position="243"/>
        <end position="268"/>
    </location>
</feature>
<evidence type="ECO:0000256" key="3">
    <source>
        <dbReference type="ARBA" id="ARBA00022448"/>
    </source>
</evidence>
<keyword evidence="3" id="KW-0813">Transport</keyword>
<accession>A0ABD3NZE7</accession>
<feature type="transmembrane region" description="Helical" evidence="9">
    <location>
        <begin position="756"/>
        <end position="774"/>
    </location>
</feature>
<evidence type="ECO:0000256" key="8">
    <source>
        <dbReference type="SAM" id="MobiDB-lite"/>
    </source>
</evidence>
<dbReference type="PANTHER" id="PTHR43549">
    <property type="entry name" value="MULTIDRUG RESISTANCE PROTEIN YPNP-RELATED"/>
    <property type="match status" value="1"/>
</dbReference>
<feature type="transmembrane region" description="Helical" evidence="9">
    <location>
        <begin position="575"/>
        <end position="596"/>
    </location>
</feature>
<feature type="transmembrane region" description="Helical" evidence="9">
    <location>
        <begin position="857"/>
        <end position="878"/>
    </location>
</feature>
<organism evidence="10 11">
    <name type="scientific">Cyclotella cryptica</name>
    <dbReference type="NCBI Taxonomy" id="29204"/>
    <lineage>
        <taxon>Eukaryota</taxon>
        <taxon>Sar</taxon>
        <taxon>Stramenopiles</taxon>
        <taxon>Ochrophyta</taxon>
        <taxon>Bacillariophyta</taxon>
        <taxon>Coscinodiscophyceae</taxon>
        <taxon>Thalassiosirophycidae</taxon>
        <taxon>Stephanodiscales</taxon>
        <taxon>Stephanodiscaceae</taxon>
        <taxon>Cyclotella</taxon>
    </lineage>
</organism>
<name>A0ABD3NZE7_9STRA</name>
<dbReference type="Pfam" id="PF01554">
    <property type="entry name" value="MatE"/>
    <property type="match status" value="2"/>
</dbReference>
<feature type="transmembrane region" description="Helical" evidence="9">
    <location>
        <begin position="884"/>
        <end position="904"/>
    </location>
</feature>
<dbReference type="GO" id="GO:0005886">
    <property type="term" value="C:plasma membrane"/>
    <property type="evidence" value="ECO:0007669"/>
    <property type="project" value="UniProtKB-SubCell"/>
</dbReference>
<evidence type="ECO:0000313" key="10">
    <source>
        <dbReference type="EMBL" id="KAL3781048.1"/>
    </source>
</evidence>
<evidence type="ECO:0000256" key="5">
    <source>
        <dbReference type="ARBA" id="ARBA00022692"/>
    </source>
</evidence>
<dbReference type="EMBL" id="JABMIG020000330">
    <property type="protein sequence ID" value="KAL3781048.1"/>
    <property type="molecule type" value="Genomic_DNA"/>
</dbReference>
<keyword evidence="6 9" id="KW-1133">Transmembrane helix</keyword>
<proteinExistence type="inferred from homology"/>
<comment type="caution">
    <text evidence="10">The sequence shown here is derived from an EMBL/GenBank/DDBJ whole genome shotgun (WGS) entry which is preliminary data.</text>
</comment>
<feature type="region of interest" description="Disordered" evidence="8">
    <location>
        <begin position="302"/>
        <end position="325"/>
    </location>
</feature>
<dbReference type="InterPro" id="IPR002528">
    <property type="entry name" value="MATE_fam"/>
</dbReference>
<feature type="transmembrane region" description="Helical" evidence="9">
    <location>
        <begin position="504"/>
        <end position="523"/>
    </location>
</feature>
<dbReference type="AlphaFoldDB" id="A0ABD3NZE7"/>
<sequence>PLFESDVQSHSPTVSLWELNTKKMDELDARATQRGTESQLSQTFQQHAPPFSNIFNMGDGDREYSIDEDDGFDNYVQSTVDPGASIFVFTSLFCAASLVALPFLVSLGNRRASERKARKESRELERNEKETIPVLGEKFNRKKMESEEMAPDDNYRDTIENGDELTNGDELSIFSILEKDMCDDKSTQCDDSDSYCFDVNHTNDLMSDILQTPFCCVGPDMMAVELPPLPPNRDKKRKRNESFHNSSPSSTNYLTSAATKRSSVFNSSEHSDSRSIKVSPHKHSRREILRKALKSMTRSFPVTPELSPRKVPKTTPLDGGFFGQRKHRNHGIINEKQIKREETCDRLRKEMQICCNCFDDPLAIEVEIIDENNSRTSNNIANALERTNASDDPSVSSKTDQSRCCGLLHAAHSASNIFRWDSELQRIIALMLPFTVTSILSKIFEGINIALISWRLGTESLAAYAVADYIVELTFQSLRGFTDAQSTLCSHAIGAGNYHLTGQYVQLSVIAFVFFGIFLAFSIDKFTYDVLVWLDMSSDIATIGQQWASIAAIAAVFNGVNEALFQFMNTIDTDILSNIILTLMSAANTFALAITFLNEGTTLVHVALIKLGTVILFIMINIIFMAWKGWLSLCWSGLVESFSLKVRVLVFPLSLYDIVLMVRTLLKNPVAVKHILKTGIPLSLGSIAREIEGGVLVIFSSSMGPAEVATFTIVRTVWDVFAACMEGICCAGEIRCAYFIGTGNISMARISSYKSLMVGTMFGILLTYGFYELFEDQVNLVTRDVTLQVWKLRFSINCVKEDTPTDKFILSFPTLLLKEMMLELVPLICIGNLTMSTGMLCWSLLGAQGRFRLATLITFLSGWFVTIPLAALFVYGLHINLQGIVASVTIGYSVSGTALMYLLLRSNWSKRVEKVQRSTVNEYNIGHNEPIEVLVCDEAASIESMNHFQSCRNDERCVQRVNADENSTLPCTEKLRKYYFTN</sequence>
<keyword evidence="5 9" id="KW-0812">Transmembrane</keyword>
<comment type="subcellular location">
    <subcellularLocation>
        <location evidence="1">Cell membrane</location>
        <topology evidence="1">Multi-pass membrane protein</topology>
    </subcellularLocation>
</comment>
<protein>
    <recommendedName>
        <fullName evidence="12">Multidrug and toxin extrusion protein</fullName>
    </recommendedName>
</protein>
<dbReference type="Proteomes" id="UP001516023">
    <property type="component" value="Unassembled WGS sequence"/>
</dbReference>
<keyword evidence="4" id="KW-1003">Cell membrane</keyword>